<evidence type="ECO:0000313" key="3">
    <source>
        <dbReference type="Proteomes" id="UP001064489"/>
    </source>
</evidence>
<feature type="compositionally biased region" description="Polar residues" evidence="1">
    <location>
        <begin position="23"/>
        <end position="32"/>
    </location>
</feature>
<evidence type="ECO:0000256" key="1">
    <source>
        <dbReference type="SAM" id="MobiDB-lite"/>
    </source>
</evidence>
<accession>A0AAD5IYX3</accession>
<organism evidence="2 3">
    <name type="scientific">Acer negundo</name>
    <name type="common">Box elder</name>
    <dbReference type="NCBI Taxonomy" id="4023"/>
    <lineage>
        <taxon>Eukaryota</taxon>
        <taxon>Viridiplantae</taxon>
        <taxon>Streptophyta</taxon>
        <taxon>Embryophyta</taxon>
        <taxon>Tracheophyta</taxon>
        <taxon>Spermatophyta</taxon>
        <taxon>Magnoliopsida</taxon>
        <taxon>eudicotyledons</taxon>
        <taxon>Gunneridae</taxon>
        <taxon>Pentapetalae</taxon>
        <taxon>rosids</taxon>
        <taxon>malvids</taxon>
        <taxon>Sapindales</taxon>
        <taxon>Sapindaceae</taxon>
        <taxon>Hippocastanoideae</taxon>
        <taxon>Acereae</taxon>
        <taxon>Acer</taxon>
    </lineage>
</organism>
<proteinExistence type="predicted"/>
<reference evidence="2" key="2">
    <citation type="submission" date="2023-02" db="EMBL/GenBank/DDBJ databases">
        <authorList>
            <person name="Swenson N.G."/>
            <person name="Wegrzyn J.L."/>
            <person name="Mcevoy S.L."/>
        </authorList>
    </citation>
    <scope>NUCLEOTIDE SEQUENCE</scope>
    <source>
        <strain evidence="2">91603</strain>
        <tissue evidence="2">Leaf</tissue>
    </source>
</reference>
<comment type="caution">
    <text evidence="2">The sequence shown here is derived from an EMBL/GenBank/DDBJ whole genome shotgun (WGS) entry which is preliminary data.</text>
</comment>
<gene>
    <name evidence="2" type="ORF">LWI28_004151</name>
</gene>
<sequence>MTRRGGGGWLFSGSGSVPRRLGGSSNNATSQPAACREVGHRQSECKKLGKRVLFAETDEDDEDEAFIVEEPQFDEDDEINGEWVEGDAGPLLMARPVYDTTTEFVEPEEGERVVESPFPLVNKDSTGYRGVTANHGTAIVVQRTYLAPRLRAIVGDGNRAQF</sequence>
<feature type="region of interest" description="Disordered" evidence="1">
    <location>
        <begin position="1"/>
        <end position="36"/>
    </location>
</feature>
<protein>
    <submittedName>
        <fullName evidence="2">Uncharacterized protein</fullName>
    </submittedName>
</protein>
<evidence type="ECO:0000313" key="2">
    <source>
        <dbReference type="EMBL" id="KAI9180372.1"/>
    </source>
</evidence>
<dbReference type="EMBL" id="JAJSOW010000101">
    <property type="protein sequence ID" value="KAI9180372.1"/>
    <property type="molecule type" value="Genomic_DNA"/>
</dbReference>
<feature type="compositionally biased region" description="Gly residues" evidence="1">
    <location>
        <begin position="1"/>
        <end position="10"/>
    </location>
</feature>
<dbReference type="Proteomes" id="UP001064489">
    <property type="component" value="Chromosome 4"/>
</dbReference>
<reference evidence="2" key="1">
    <citation type="journal article" date="2022" name="Plant J.">
        <title>Strategies of tolerance reflected in two North American maple genomes.</title>
        <authorList>
            <person name="McEvoy S.L."/>
            <person name="Sezen U.U."/>
            <person name="Trouern-Trend A."/>
            <person name="McMahon S.M."/>
            <person name="Schaberg P.G."/>
            <person name="Yang J."/>
            <person name="Wegrzyn J.L."/>
            <person name="Swenson N.G."/>
        </authorList>
    </citation>
    <scope>NUCLEOTIDE SEQUENCE</scope>
    <source>
        <strain evidence="2">91603</strain>
    </source>
</reference>
<keyword evidence="3" id="KW-1185">Reference proteome</keyword>
<dbReference type="AlphaFoldDB" id="A0AAD5IYX3"/>
<name>A0AAD5IYX3_ACENE</name>